<dbReference type="AlphaFoldDB" id="A0A1X7TG33"/>
<organism evidence="1">
    <name type="scientific">Amphimedon queenslandica</name>
    <name type="common">Sponge</name>
    <dbReference type="NCBI Taxonomy" id="400682"/>
    <lineage>
        <taxon>Eukaryota</taxon>
        <taxon>Metazoa</taxon>
        <taxon>Porifera</taxon>
        <taxon>Demospongiae</taxon>
        <taxon>Heteroscleromorpha</taxon>
        <taxon>Haplosclerida</taxon>
        <taxon>Niphatidae</taxon>
        <taxon>Amphimedon</taxon>
    </lineage>
</organism>
<name>A0A1X7TG33_AMPQE</name>
<dbReference type="EnsemblMetazoa" id="Aqu2.1.13651_001">
    <property type="protein sequence ID" value="Aqu2.1.13651_001"/>
    <property type="gene ID" value="Aqu2.1.13651"/>
</dbReference>
<protein>
    <recommendedName>
        <fullName evidence="2">Fibronectin type-III domain-containing protein</fullName>
    </recommendedName>
</protein>
<evidence type="ECO:0000313" key="1">
    <source>
        <dbReference type="EnsemblMetazoa" id="Aqu2.1.13651_001"/>
    </source>
</evidence>
<dbReference type="InterPro" id="IPR036116">
    <property type="entry name" value="FN3_sf"/>
</dbReference>
<accession>A0A1X7TG33</accession>
<dbReference type="SUPFAM" id="SSF49265">
    <property type="entry name" value="Fibronectin type III"/>
    <property type="match status" value="1"/>
</dbReference>
<reference evidence="1" key="1">
    <citation type="submission" date="2017-05" db="UniProtKB">
        <authorList>
            <consortium name="EnsemblMetazoa"/>
        </authorList>
    </citation>
    <scope>IDENTIFICATION</scope>
</reference>
<proteinExistence type="predicted"/>
<sequence>MPCATAYYWYILIHWECQLMLPVGCIAMIGGVNYNQSVIIHAHSGLPNNVRGFILNATSVKVNWTNLSETKGYVIEYTTDWRCNQECSIN</sequence>
<dbReference type="InParanoid" id="A0A1X7TG33"/>
<evidence type="ECO:0008006" key="2">
    <source>
        <dbReference type="Google" id="ProtNLM"/>
    </source>
</evidence>